<name>A0A9W8EEL6_9FUNG</name>
<feature type="active site" description="Proton donor" evidence="3">
    <location>
        <position position="54"/>
    </location>
</feature>
<dbReference type="Proteomes" id="UP001151582">
    <property type="component" value="Unassembled WGS sequence"/>
</dbReference>
<evidence type="ECO:0000313" key="8">
    <source>
        <dbReference type="Proteomes" id="UP001151582"/>
    </source>
</evidence>
<protein>
    <recommendedName>
        <fullName evidence="6">NADP-dependent oxidoreductase domain-containing protein</fullName>
    </recommendedName>
</protein>
<feature type="binding site" evidence="4">
    <location>
        <position position="112"/>
    </location>
    <ligand>
        <name>substrate</name>
    </ligand>
</feature>
<comment type="similarity">
    <text evidence="1">Belongs to the aldo/keto reductase family.</text>
</comment>
<dbReference type="PIRSF" id="PIRSF000097">
    <property type="entry name" value="AKR"/>
    <property type="match status" value="1"/>
</dbReference>
<sequence length="280" mass="31493">MALSLTSLYQLSNGTTVPRVGLGVYQVPESLEAVALIKRALQVGYRHIDTAAAYGNEASVGQAIRESGVSRKEIFVTTKLRTGKRGYDTTLQEFNESLQRLGLEYVDLYLMHSPYGGSSARLDSWKAMEEVYQRGLAKAIGVSNFGTHHLDELLAHCQVKPVINQIELHPWLVQKKITQYCQQHNIVIEAYSPLAQATKAEDRVVQAIARRHQKTWAQVLVRWSLQRGFIPLPKTANPDRLASNVDVYDFALSDDEMQQLDQLDSDCHICWDPTSEPLVK</sequence>
<dbReference type="PROSITE" id="PS00063">
    <property type="entry name" value="ALDOKETO_REDUCTASE_3"/>
    <property type="match status" value="1"/>
</dbReference>
<dbReference type="InterPro" id="IPR020471">
    <property type="entry name" value="AKR"/>
</dbReference>
<dbReference type="PANTHER" id="PTHR43827:SF13">
    <property type="entry name" value="ALDO_KETO REDUCTASE FAMILY PROTEIN"/>
    <property type="match status" value="1"/>
</dbReference>
<gene>
    <name evidence="7" type="ORF">H4R34_001844</name>
</gene>
<dbReference type="InterPro" id="IPR018170">
    <property type="entry name" value="Aldo/ket_reductase_CS"/>
</dbReference>
<dbReference type="FunFam" id="3.20.20.100:FF:000015">
    <property type="entry name" value="Oxidoreductase, aldo/keto reductase family"/>
    <property type="match status" value="1"/>
</dbReference>
<dbReference type="OrthoDB" id="416253at2759"/>
<dbReference type="PANTHER" id="PTHR43827">
    <property type="entry name" value="2,5-DIKETO-D-GLUCONIC ACID REDUCTASE"/>
    <property type="match status" value="1"/>
</dbReference>
<organism evidence="7 8">
    <name type="scientific">Dimargaris verticillata</name>
    <dbReference type="NCBI Taxonomy" id="2761393"/>
    <lineage>
        <taxon>Eukaryota</taxon>
        <taxon>Fungi</taxon>
        <taxon>Fungi incertae sedis</taxon>
        <taxon>Zoopagomycota</taxon>
        <taxon>Kickxellomycotina</taxon>
        <taxon>Dimargaritomycetes</taxon>
        <taxon>Dimargaritales</taxon>
        <taxon>Dimargaritaceae</taxon>
        <taxon>Dimargaris</taxon>
    </lineage>
</organism>
<keyword evidence="8" id="KW-1185">Reference proteome</keyword>
<evidence type="ECO:0000256" key="4">
    <source>
        <dbReference type="PIRSR" id="PIRSR000097-2"/>
    </source>
</evidence>
<dbReference type="InterPro" id="IPR023210">
    <property type="entry name" value="NADP_OxRdtase_dom"/>
</dbReference>
<evidence type="ECO:0000259" key="6">
    <source>
        <dbReference type="Pfam" id="PF00248"/>
    </source>
</evidence>
<evidence type="ECO:0000256" key="1">
    <source>
        <dbReference type="ARBA" id="ARBA00007905"/>
    </source>
</evidence>
<dbReference type="PROSITE" id="PS00062">
    <property type="entry name" value="ALDOKETO_REDUCTASE_2"/>
    <property type="match status" value="1"/>
</dbReference>
<dbReference type="CDD" id="cd19071">
    <property type="entry name" value="AKR_AKR1-5-like"/>
    <property type="match status" value="1"/>
</dbReference>
<dbReference type="PROSITE" id="PS00798">
    <property type="entry name" value="ALDOKETO_REDUCTASE_1"/>
    <property type="match status" value="1"/>
</dbReference>
<evidence type="ECO:0000256" key="3">
    <source>
        <dbReference type="PIRSR" id="PIRSR000097-1"/>
    </source>
</evidence>
<comment type="caution">
    <text evidence="7">The sequence shown here is derived from an EMBL/GenBank/DDBJ whole genome shotgun (WGS) entry which is preliminary data.</text>
</comment>
<dbReference type="GO" id="GO:0016491">
    <property type="term" value="F:oxidoreductase activity"/>
    <property type="evidence" value="ECO:0007669"/>
    <property type="project" value="UniProtKB-KW"/>
</dbReference>
<dbReference type="InterPro" id="IPR036812">
    <property type="entry name" value="NAD(P)_OxRdtase_dom_sf"/>
</dbReference>
<evidence type="ECO:0000256" key="5">
    <source>
        <dbReference type="PIRSR" id="PIRSR000097-3"/>
    </source>
</evidence>
<proteinExistence type="inferred from homology"/>
<reference evidence="7" key="1">
    <citation type="submission" date="2022-07" db="EMBL/GenBank/DDBJ databases">
        <title>Phylogenomic reconstructions and comparative analyses of Kickxellomycotina fungi.</title>
        <authorList>
            <person name="Reynolds N.K."/>
            <person name="Stajich J.E."/>
            <person name="Barry K."/>
            <person name="Grigoriev I.V."/>
            <person name="Crous P."/>
            <person name="Smith M.E."/>
        </authorList>
    </citation>
    <scope>NUCLEOTIDE SEQUENCE</scope>
    <source>
        <strain evidence="7">RSA 567</strain>
    </source>
</reference>
<dbReference type="AlphaFoldDB" id="A0A9W8EEL6"/>
<evidence type="ECO:0000313" key="7">
    <source>
        <dbReference type="EMBL" id="KAJ1982084.1"/>
    </source>
</evidence>
<evidence type="ECO:0000256" key="2">
    <source>
        <dbReference type="ARBA" id="ARBA00023002"/>
    </source>
</evidence>
<dbReference type="Gene3D" id="3.20.20.100">
    <property type="entry name" value="NADP-dependent oxidoreductase domain"/>
    <property type="match status" value="1"/>
</dbReference>
<dbReference type="PRINTS" id="PR00069">
    <property type="entry name" value="ALDKETRDTASE"/>
</dbReference>
<feature type="site" description="Lowers pKa of active site Tyr" evidence="5">
    <location>
        <position position="79"/>
    </location>
</feature>
<feature type="domain" description="NADP-dependent oxidoreductase" evidence="6">
    <location>
        <begin position="31"/>
        <end position="264"/>
    </location>
</feature>
<accession>A0A9W8EEL6</accession>
<dbReference type="SUPFAM" id="SSF51430">
    <property type="entry name" value="NAD(P)-linked oxidoreductase"/>
    <property type="match status" value="1"/>
</dbReference>
<dbReference type="Pfam" id="PF00248">
    <property type="entry name" value="Aldo_ket_red"/>
    <property type="match status" value="1"/>
</dbReference>
<dbReference type="EMBL" id="JANBQB010000102">
    <property type="protein sequence ID" value="KAJ1982084.1"/>
    <property type="molecule type" value="Genomic_DNA"/>
</dbReference>
<keyword evidence="2" id="KW-0560">Oxidoreductase</keyword>